<dbReference type="AlphaFoldDB" id="A0A6N7VEG5"/>
<dbReference type="InterPro" id="IPR002347">
    <property type="entry name" value="SDR_fam"/>
</dbReference>
<organism evidence="3 4">
    <name type="scientific">Anaerococcus porci</name>
    <dbReference type="NCBI Taxonomy" id="2652269"/>
    <lineage>
        <taxon>Bacteria</taxon>
        <taxon>Bacillati</taxon>
        <taxon>Bacillota</taxon>
        <taxon>Tissierellia</taxon>
        <taxon>Tissierellales</taxon>
        <taxon>Peptoniphilaceae</taxon>
        <taxon>Anaerococcus</taxon>
    </lineage>
</organism>
<dbReference type="PRINTS" id="PR00080">
    <property type="entry name" value="SDRFAMILY"/>
</dbReference>
<evidence type="ECO:0000313" key="3">
    <source>
        <dbReference type="EMBL" id="MSS77830.1"/>
    </source>
</evidence>
<dbReference type="SUPFAM" id="SSF51735">
    <property type="entry name" value="NAD(P)-binding Rossmann-fold domains"/>
    <property type="match status" value="1"/>
</dbReference>
<dbReference type="InterPro" id="IPR020904">
    <property type="entry name" value="Sc_DH/Rdtase_CS"/>
</dbReference>
<name>A0A6N7VEG5_9FIRM</name>
<dbReference type="Proteomes" id="UP000441925">
    <property type="component" value="Unassembled WGS sequence"/>
</dbReference>
<accession>A0A6N7VEG5</accession>
<evidence type="ECO:0000313" key="4">
    <source>
        <dbReference type="Proteomes" id="UP000441925"/>
    </source>
</evidence>
<protein>
    <submittedName>
        <fullName evidence="3">SDR family oxidoreductase</fullName>
    </submittedName>
</protein>
<dbReference type="PRINTS" id="PR00081">
    <property type="entry name" value="GDHRDH"/>
</dbReference>
<evidence type="ECO:0000256" key="2">
    <source>
        <dbReference type="ARBA" id="ARBA00023002"/>
    </source>
</evidence>
<proteinExistence type="inferred from homology"/>
<evidence type="ECO:0000256" key="1">
    <source>
        <dbReference type="ARBA" id="ARBA00006484"/>
    </source>
</evidence>
<gene>
    <name evidence="3" type="ORF">FYJ26_05280</name>
</gene>
<dbReference type="GO" id="GO:0008206">
    <property type="term" value="P:bile acid metabolic process"/>
    <property type="evidence" value="ECO:0007669"/>
    <property type="project" value="UniProtKB-ARBA"/>
</dbReference>
<dbReference type="Gene3D" id="3.40.50.720">
    <property type="entry name" value="NAD(P)-binding Rossmann-like Domain"/>
    <property type="match status" value="1"/>
</dbReference>
<dbReference type="GO" id="GO:0016616">
    <property type="term" value="F:oxidoreductase activity, acting on the CH-OH group of donors, NAD or NADP as acceptor"/>
    <property type="evidence" value="ECO:0007669"/>
    <property type="project" value="TreeGrafter"/>
</dbReference>
<comment type="caution">
    <text evidence="3">The sequence shown here is derived from an EMBL/GenBank/DDBJ whole genome shotgun (WGS) entry which is preliminary data.</text>
</comment>
<comment type="similarity">
    <text evidence="1">Belongs to the short-chain dehydrogenases/reductases (SDR) family.</text>
</comment>
<dbReference type="EMBL" id="VULQ01000005">
    <property type="protein sequence ID" value="MSS77830.1"/>
    <property type="molecule type" value="Genomic_DNA"/>
</dbReference>
<keyword evidence="2" id="KW-0560">Oxidoreductase</keyword>
<reference evidence="3 4" key="1">
    <citation type="submission" date="2019-08" db="EMBL/GenBank/DDBJ databases">
        <title>In-depth cultivation of the pig gut microbiome towards novel bacterial diversity and tailored functional studies.</title>
        <authorList>
            <person name="Wylensek D."/>
            <person name="Hitch T.C.A."/>
            <person name="Clavel T."/>
        </authorList>
    </citation>
    <scope>NUCLEOTIDE SEQUENCE [LARGE SCALE GENOMIC DNA]</scope>
    <source>
        <strain evidence="3 4">WCA-380-WT-2B</strain>
    </source>
</reference>
<dbReference type="RefSeq" id="WP_154540365.1">
    <property type="nucleotide sequence ID" value="NZ_VULQ01000005.1"/>
</dbReference>
<dbReference type="PANTHER" id="PTHR42760">
    <property type="entry name" value="SHORT-CHAIN DEHYDROGENASES/REDUCTASES FAMILY MEMBER"/>
    <property type="match status" value="1"/>
</dbReference>
<sequence>MKTYNIEDKVAVIVGASSGLGADAARCFAKEGAKLAILARRKEKLDTLKEEILNDTDVIAVSCDVTDEESVKEAIKTVIDHYGKIDILFNNAGIAVRGGVHELSLEDWNKSIETNLTGIYLVSKYVVPHMIEKNYGKIINTSSVNSVIADKLDVFIRHGYNASKAGVLGLTKGMAASYAKYNITVNAIGPGLFESEMTANTLMKSEEFLKAYNMANPTGRPGKRGELNGSILFFASDMSSYVTGQFILVDGGATIV</sequence>
<dbReference type="InterPro" id="IPR036291">
    <property type="entry name" value="NAD(P)-bd_dom_sf"/>
</dbReference>
<dbReference type="CDD" id="cd05233">
    <property type="entry name" value="SDR_c"/>
    <property type="match status" value="1"/>
</dbReference>
<dbReference type="PROSITE" id="PS00061">
    <property type="entry name" value="ADH_SHORT"/>
    <property type="match status" value="1"/>
</dbReference>
<dbReference type="FunFam" id="3.40.50.720:FF:000084">
    <property type="entry name" value="Short-chain dehydrogenase reductase"/>
    <property type="match status" value="1"/>
</dbReference>
<keyword evidence="4" id="KW-1185">Reference proteome</keyword>
<dbReference type="Pfam" id="PF13561">
    <property type="entry name" value="adh_short_C2"/>
    <property type="match status" value="1"/>
</dbReference>